<evidence type="ECO:0000313" key="12">
    <source>
        <dbReference type="EMBL" id="GLO66643.1"/>
    </source>
</evidence>
<keyword evidence="4 10" id="KW-0808">Transferase</keyword>
<evidence type="ECO:0000313" key="13">
    <source>
        <dbReference type="Proteomes" id="UP001275436"/>
    </source>
</evidence>
<keyword evidence="7 10" id="KW-0067">ATP-binding</keyword>
<dbReference type="RefSeq" id="WP_069685231.1">
    <property type="nucleotide sequence ID" value="NZ_BSKO01000001.1"/>
</dbReference>
<dbReference type="SUPFAM" id="SSF52374">
    <property type="entry name" value="Nucleotidylyl transferase"/>
    <property type="match status" value="1"/>
</dbReference>
<comment type="catalytic activity">
    <reaction evidence="9 10">
        <text>nicotinate beta-D-ribonucleotide + ATP + H(+) = deamido-NAD(+) + diphosphate</text>
        <dbReference type="Rhea" id="RHEA:22860"/>
        <dbReference type="ChEBI" id="CHEBI:15378"/>
        <dbReference type="ChEBI" id="CHEBI:30616"/>
        <dbReference type="ChEBI" id="CHEBI:33019"/>
        <dbReference type="ChEBI" id="CHEBI:57502"/>
        <dbReference type="ChEBI" id="CHEBI:58437"/>
        <dbReference type="EC" id="2.7.7.18"/>
    </reaction>
</comment>
<proteinExistence type="inferred from homology"/>
<accession>A0ABQ5TLZ2</accession>
<dbReference type="EMBL" id="BSKO01000001">
    <property type="protein sequence ID" value="GLO66643.1"/>
    <property type="molecule type" value="Genomic_DNA"/>
</dbReference>
<dbReference type="NCBIfam" id="TIGR00125">
    <property type="entry name" value="cyt_tran_rel"/>
    <property type="match status" value="1"/>
</dbReference>
<keyword evidence="13" id="KW-1185">Reference proteome</keyword>
<dbReference type="InterPro" id="IPR005248">
    <property type="entry name" value="NadD/NMNAT"/>
</dbReference>
<evidence type="ECO:0000256" key="2">
    <source>
        <dbReference type="ARBA" id="ARBA00005019"/>
    </source>
</evidence>
<evidence type="ECO:0000256" key="10">
    <source>
        <dbReference type="HAMAP-Rule" id="MF_00244"/>
    </source>
</evidence>
<protein>
    <recommendedName>
        <fullName evidence="10">Probable nicotinate-nucleotide adenylyltransferase</fullName>
        <ecNumber evidence="10">2.7.7.18</ecNumber>
    </recommendedName>
    <alternativeName>
        <fullName evidence="10">Deamido-NAD(+) diphosphorylase</fullName>
    </alternativeName>
    <alternativeName>
        <fullName evidence="10">Deamido-NAD(+) pyrophosphorylase</fullName>
    </alternativeName>
    <alternativeName>
        <fullName evidence="10">Nicotinate mononucleotide adenylyltransferase</fullName>
        <shortName evidence="10">NaMN adenylyltransferase</shortName>
    </alternativeName>
</protein>
<evidence type="ECO:0000256" key="4">
    <source>
        <dbReference type="ARBA" id="ARBA00022679"/>
    </source>
</evidence>
<evidence type="ECO:0000256" key="3">
    <source>
        <dbReference type="ARBA" id="ARBA00022642"/>
    </source>
</evidence>
<dbReference type="Gene3D" id="3.40.50.620">
    <property type="entry name" value="HUPs"/>
    <property type="match status" value="1"/>
</dbReference>
<sequence>MRKIGILGGTFDPPHIGHLLIAEEVRRAKLLDEIWFIPTNTPPHKEHTTTSAGHRTSMLKLAIRNHPSFKLNDIELKREGKSYTYDTIHELTKLYPSDEFYFIIGGDMVEFLPKWYRIDELIEIITFVGVSRPGYSLETTYPVHFVDIPTIHLSSTMLRERLQKREWIRYLLSNSVMQYVREHQLYGFGRN</sequence>
<dbReference type="InterPro" id="IPR014729">
    <property type="entry name" value="Rossmann-like_a/b/a_fold"/>
</dbReference>
<dbReference type="HAMAP" id="MF_00244">
    <property type="entry name" value="NaMN_adenylyltr"/>
    <property type="match status" value="1"/>
</dbReference>
<reference evidence="12 13" key="1">
    <citation type="submission" date="2023-02" db="EMBL/GenBank/DDBJ databases">
        <title>Oceanobacillus kimchii IFOP_LL358 isolated form Alexandrium catenella lab strain.</title>
        <authorList>
            <person name="Gajardo G."/>
            <person name="Ueki S."/>
            <person name="Maruyama F."/>
        </authorList>
    </citation>
    <scope>NUCLEOTIDE SEQUENCE [LARGE SCALE GENOMIC DNA]</scope>
    <source>
        <strain evidence="12 13">IFOP_LL358</strain>
    </source>
</reference>
<evidence type="ECO:0000256" key="5">
    <source>
        <dbReference type="ARBA" id="ARBA00022695"/>
    </source>
</evidence>
<feature type="domain" description="Cytidyltransferase-like" evidence="11">
    <location>
        <begin position="6"/>
        <end position="161"/>
    </location>
</feature>
<dbReference type="CDD" id="cd02165">
    <property type="entry name" value="NMNAT"/>
    <property type="match status" value="1"/>
</dbReference>
<keyword evidence="5 10" id="KW-0548">Nucleotidyltransferase</keyword>
<dbReference type="PANTHER" id="PTHR39321:SF3">
    <property type="entry name" value="PHOSPHOPANTETHEINE ADENYLYLTRANSFERASE"/>
    <property type="match status" value="1"/>
</dbReference>
<comment type="caution">
    <text evidence="12">The sequence shown here is derived from an EMBL/GenBank/DDBJ whole genome shotgun (WGS) entry which is preliminary data.</text>
</comment>
<keyword evidence="8 10" id="KW-0520">NAD</keyword>
<organism evidence="12 13">
    <name type="scientific">Oceanobacillus kimchii</name>
    <dbReference type="NCBI Taxonomy" id="746691"/>
    <lineage>
        <taxon>Bacteria</taxon>
        <taxon>Bacillati</taxon>
        <taxon>Bacillota</taxon>
        <taxon>Bacilli</taxon>
        <taxon>Bacillales</taxon>
        <taxon>Bacillaceae</taxon>
        <taxon>Oceanobacillus</taxon>
    </lineage>
</organism>
<dbReference type="NCBIfam" id="NF000840">
    <property type="entry name" value="PRK00071.1-3"/>
    <property type="match status" value="1"/>
</dbReference>
<dbReference type="Proteomes" id="UP001275436">
    <property type="component" value="Unassembled WGS sequence"/>
</dbReference>
<gene>
    <name evidence="10 12" type="primary">nadD</name>
    <name evidence="12" type="ORF">MACH08_24270</name>
</gene>
<keyword evidence="3 10" id="KW-0662">Pyridine nucleotide biosynthesis</keyword>
<evidence type="ECO:0000256" key="9">
    <source>
        <dbReference type="ARBA" id="ARBA00048721"/>
    </source>
</evidence>
<evidence type="ECO:0000259" key="11">
    <source>
        <dbReference type="Pfam" id="PF01467"/>
    </source>
</evidence>
<name>A0ABQ5TLZ2_9BACI</name>
<keyword evidence="6 10" id="KW-0547">Nucleotide-binding</keyword>
<comment type="similarity">
    <text evidence="10">Belongs to the NadD family.</text>
</comment>
<evidence type="ECO:0000256" key="8">
    <source>
        <dbReference type="ARBA" id="ARBA00023027"/>
    </source>
</evidence>
<evidence type="ECO:0000256" key="7">
    <source>
        <dbReference type="ARBA" id="ARBA00022840"/>
    </source>
</evidence>
<evidence type="ECO:0000256" key="6">
    <source>
        <dbReference type="ARBA" id="ARBA00022741"/>
    </source>
</evidence>
<evidence type="ECO:0000256" key="1">
    <source>
        <dbReference type="ARBA" id="ARBA00002324"/>
    </source>
</evidence>
<dbReference type="PANTHER" id="PTHR39321">
    <property type="entry name" value="NICOTINATE-NUCLEOTIDE ADENYLYLTRANSFERASE-RELATED"/>
    <property type="match status" value="1"/>
</dbReference>
<dbReference type="NCBIfam" id="NF000841">
    <property type="entry name" value="PRK00071.1-4"/>
    <property type="match status" value="1"/>
</dbReference>
<dbReference type="NCBIfam" id="TIGR00482">
    <property type="entry name" value="nicotinate (nicotinamide) nucleotide adenylyltransferase"/>
    <property type="match status" value="1"/>
</dbReference>
<dbReference type="InterPro" id="IPR004821">
    <property type="entry name" value="Cyt_trans-like"/>
</dbReference>
<comment type="function">
    <text evidence="1 10">Catalyzes the reversible adenylation of nicotinate mononucleotide (NaMN) to nicotinic acid adenine dinucleotide (NaAD).</text>
</comment>
<dbReference type="EC" id="2.7.7.18" evidence="10"/>
<dbReference type="Pfam" id="PF01467">
    <property type="entry name" value="CTP_transf_like"/>
    <property type="match status" value="1"/>
</dbReference>
<comment type="pathway">
    <text evidence="2 10">Cofactor biosynthesis; NAD(+) biosynthesis; deamido-NAD(+) from nicotinate D-ribonucleotide: step 1/1.</text>
</comment>
<dbReference type="GO" id="GO:0016779">
    <property type="term" value="F:nucleotidyltransferase activity"/>
    <property type="evidence" value="ECO:0007669"/>
    <property type="project" value="UniProtKB-KW"/>
</dbReference>